<name>A0A1D8TYR8_9CYAN</name>
<proteinExistence type="predicted"/>
<feature type="domain" description="Peptidase C-terminal archaeal/bacterial" evidence="2">
    <location>
        <begin position="65"/>
        <end position="130"/>
    </location>
</feature>
<dbReference type="Pfam" id="PF04151">
    <property type="entry name" value="PPC"/>
    <property type="match status" value="1"/>
</dbReference>
<reference evidence="4" key="1">
    <citation type="submission" date="2016-10" db="EMBL/GenBank/DDBJ databases">
        <title>Comparative genomics uncovers the prolific and rare metabolic potential of the cyanobacterial genus Moorea.</title>
        <authorList>
            <person name="Leao T."/>
            <person name="Castelao G."/>
            <person name="Korobeynikov A."/>
            <person name="Monroe E.A."/>
            <person name="Podell S."/>
            <person name="Glukhov E."/>
            <person name="Allen E."/>
            <person name="Gerwick W.H."/>
            <person name="Gerwick L."/>
        </authorList>
    </citation>
    <scope>NUCLEOTIDE SEQUENCE [LARGE SCALE GENOMIC DNA]</scope>
    <source>
        <strain evidence="4">PAL-8-15-08-1</strain>
    </source>
</reference>
<sequence>MSKAFAAWFSWVMPVAATLLATSVTAPVARAQNLYNPQPISHSKEIVDTLTQKDIPIGDGGFARDYVVTLDAGDQVAIDLHSDNFDTMISVIASDGSMVAENDDGPDGSTNSLLFARITETDEYIIRVRAFGSTGGGTFRLKITRLKPI</sequence>
<dbReference type="Gene3D" id="2.60.120.380">
    <property type="match status" value="1"/>
</dbReference>
<feature type="signal peptide" evidence="1">
    <location>
        <begin position="1"/>
        <end position="31"/>
    </location>
</feature>
<organism evidence="3 4">
    <name type="scientific">Moorena producens PAL-8-15-08-1</name>
    <dbReference type="NCBI Taxonomy" id="1458985"/>
    <lineage>
        <taxon>Bacteria</taxon>
        <taxon>Bacillati</taxon>
        <taxon>Cyanobacteriota</taxon>
        <taxon>Cyanophyceae</taxon>
        <taxon>Coleofasciculales</taxon>
        <taxon>Coleofasciculaceae</taxon>
        <taxon>Moorena</taxon>
    </lineage>
</organism>
<gene>
    <name evidence="3" type="ORF">BJP34_28150</name>
</gene>
<dbReference type="AlphaFoldDB" id="A0A1D8TYR8"/>
<accession>A0A1D8TYR8</accession>
<dbReference type="EMBL" id="CP017599">
    <property type="protein sequence ID" value="AOX02799.1"/>
    <property type="molecule type" value="Genomic_DNA"/>
</dbReference>
<dbReference type="OrthoDB" id="512410at2"/>
<evidence type="ECO:0000259" key="2">
    <source>
        <dbReference type="Pfam" id="PF04151"/>
    </source>
</evidence>
<dbReference type="Proteomes" id="UP000177870">
    <property type="component" value="Chromosome"/>
</dbReference>
<dbReference type="KEGG" id="mpro:BJP34_28150"/>
<dbReference type="RefSeq" id="WP_070395198.1">
    <property type="nucleotide sequence ID" value="NZ_CP017599.1"/>
</dbReference>
<evidence type="ECO:0000313" key="4">
    <source>
        <dbReference type="Proteomes" id="UP000177870"/>
    </source>
</evidence>
<dbReference type="STRING" id="1458985.BJP34_28150"/>
<evidence type="ECO:0000313" key="3">
    <source>
        <dbReference type="EMBL" id="AOX02799.1"/>
    </source>
</evidence>
<protein>
    <submittedName>
        <fullName evidence="3">Peptidase</fullName>
    </submittedName>
</protein>
<dbReference type="InterPro" id="IPR007280">
    <property type="entry name" value="Peptidase_C_arc/bac"/>
</dbReference>
<keyword evidence="1" id="KW-0732">Signal</keyword>
<feature type="chain" id="PRO_5009438908" evidence="1">
    <location>
        <begin position="32"/>
        <end position="149"/>
    </location>
</feature>
<evidence type="ECO:0000256" key="1">
    <source>
        <dbReference type="SAM" id="SignalP"/>
    </source>
</evidence>